<organism evidence="2 3">
    <name type="scientific">Uliginosibacterium aquaticum</name>
    <dbReference type="NCBI Taxonomy" id="2731212"/>
    <lineage>
        <taxon>Bacteria</taxon>
        <taxon>Pseudomonadati</taxon>
        <taxon>Pseudomonadota</taxon>
        <taxon>Betaproteobacteria</taxon>
        <taxon>Rhodocyclales</taxon>
        <taxon>Zoogloeaceae</taxon>
        <taxon>Uliginosibacterium</taxon>
    </lineage>
</organism>
<dbReference type="RefSeq" id="WP_170022898.1">
    <property type="nucleotide sequence ID" value="NZ_JABCSC020000004.1"/>
</dbReference>
<keyword evidence="1" id="KW-1133">Transmembrane helix</keyword>
<evidence type="ECO:0000256" key="1">
    <source>
        <dbReference type="SAM" id="Phobius"/>
    </source>
</evidence>
<keyword evidence="3" id="KW-1185">Reference proteome</keyword>
<gene>
    <name evidence="2" type="ORF">HJ583_016255</name>
</gene>
<protein>
    <submittedName>
        <fullName evidence="2">Uncharacterized protein</fullName>
    </submittedName>
</protein>
<sequence>MTDTALPTPLRGDLLLRKSRRWGLFALLALLLTLPCVLFMKPLWSFLITLGSGSFMLMAGLWGLILAAGPLAFLACGLAALFLRVEARFAPRSRQQPFSDTLAISFALLLSFLPTLAALYPPVKAILTGYIGFRGLGQQYPLASDPYGFWQAVAFWFMGAATLAFLAGLYWRGKWRAHRTATTTAAA</sequence>
<keyword evidence="1" id="KW-0472">Membrane</keyword>
<reference evidence="2 3" key="1">
    <citation type="submission" date="2020-06" db="EMBL/GenBank/DDBJ databases">
        <title>Draft genome of Uliginosibacterium sp. IMCC34675.</title>
        <authorList>
            <person name="Song J."/>
        </authorList>
    </citation>
    <scope>NUCLEOTIDE SEQUENCE [LARGE SCALE GENOMIC DNA]</scope>
    <source>
        <strain evidence="2 3">IMCC34675</strain>
    </source>
</reference>
<feature type="transmembrane region" description="Helical" evidence="1">
    <location>
        <begin position="21"/>
        <end position="40"/>
    </location>
</feature>
<accession>A0ABX2IQS4</accession>
<dbReference type="Proteomes" id="UP000778523">
    <property type="component" value="Unassembled WGS sequence"/>
</dbReference>
<evidence type="ECO:0000313" key="2">
    <source>
        <dbReference type="EMBL" id="NSL56588.1"/>
    </source>
</evidence>
<name>A0ABX2IQS4_9RHOO</name>
<comment type="caution">
    <text evidence="2">The sequence shown here is derived from an EMBL/GenBank/DDBJ whole genome shotgun (WGS) entry which is preliminary data.</text>
</comment>
<feature type="transmembrane region" description="Helical" evidence="1">
    <location>
        <begin position="60"/>
        <end position="82"/>
    </location>
</feature>
<feature type="transmembrane region" description="Helical" evidence="1">
    <location>
        <begin position="102"/>
        <end position="120"/>
    </location>
</feature>
<keyword evidence="1" id="KW-0812">Transmembrane</keyword>
<evidence type="ECO:0000313" key="3">
    <source>
        <dbReference type="Proteomes" id="UP000778523"/>
    </source>
</evidence>
<proteinExistence type="predicted"/>
<feature type="transmembrane region" description="Helical" evidence="1">
    <location>
        <begin position="149"/>
        <end position="171"/>
    </location>
</feature>
<dbReference type="EMBL" id="JABCSC020000004">
    <property type="protein sequence ID" value="NSL56588.1"/>
    <property type="molecule type" value="Genomic_DNA"/>
</dbReference>